<name>A0AAD6YUL5_9AGAR</name>
<accession>A0AAD6YUL5</accession>
<gene>
    <name evidence="1" type="ORF">GGX14DRAFT_582140</name>
</gene>
<comment type="caution">
    <text evidence="1">The sequence shown here is derived from an EMBL/GenBank/DDBJ whole genome shotgun (WGS) entry which is preliminary data.</text>
</comment>
<evidence type="ECO:0000313" key="1">
    <source>
        <dbReference type="EMBL" id="KAJ7230094.1"/>
    </source>
</evidence>
<dbReference type="AlphaFoldDB" id="A0AAD6YUL5"/>
<protein>
    <submittedName>
        <fullName evidence="1">Uncharacterized protein</fullName>
    </submittedName>
</protein>
<dbReference type="Proteomes" id="UP001219525">
    <property type="component" value="Unassembled WGS sequence"/>
</dbReference>
<dbReference type="EMBL" id="JARJCW010000001">
    <property type="protein sequence ID" value="KAJ7230094.1"/>
    <property type="molecule type" value="Genomic_DNA"/>
</dbReference>
<keyword evidence="2" id="KW-1185">Reference proteome</keyword>
<sequence length="393" mass="42288">MWIMLKGHVGRVSVFCRAIVLCRFCKPHENQARTRWNPTRETCKPRSDQELTSFHEIFQSDSRQSLKRAQGRHGVWRAQWEGVRCSIRLPIIKPASKSVAAKQRYLENAKHTSVKTRSSHMIDVTRVTLSADSADCAAAGTRCWDSPSPLACVQHKSLHAPTPRGRCHQRGPVMSTAGWGEMQRACSVWLADTRAWSGAACSGKRWLATGTGGRRSARAQQAACGGQQASCPGQAAGAVQQWVEGPKQHMLAPQTADGRQCAAGAGEARAYNRRAAGGVSWASGQGSVQQWAEGLGKGKRTLVPQTADSRQRAAGAGGWRPACAQAACGGQQRRVMGERAGRCAAAMGKRAVVPQTASSRQRVAGAIDWQRARAQAACSGQRPACPERAVCSM</sequence>
<reference evidence="1" key="1">
    <citation type="submission" date="2023-03" db="EMBL/GenBank/DDBJ databases">
        <title>Massive genome expansion in bonnet fungi (Mycena s.s.) driven by repeated elements and novel gene families across ecological guilds.</title>
        <authorList>
            <consortium name="Lawrence Berkeley National Laboratory"/>
            <person name="Harder C.B."/>
            <person name="Miyauchi S."/>
            <person name="Viragh M."/>
            <person name="Kuo A."/>
            <person name="Thoen E."/>
            <person name="Andreopoulos B."/>
            <person name="Lu D."/>
            <person name="Skrede I."/>
            <person name="Drula E."/>
            <person name="Henrissat B."/>
            <person name="Morin E."/>
            <person name="Kohler A."/>
            <person name="Barry K."/>
            <person name="LaButti K."/>
            <person name="Morin E."/>
            <person name="Salamov A."/>
            <person name="Lipzen A."/>
            <person name="Mereny Z."/>
            <person name="Hegedus B."/>
            <person name="Baldrian P."/>
            <person name="Stursova M."/>
            <person name="Weitz H."/>
            <person name="Taylor A."/>
            <person name="Grigoriev I.V."/>
            <person name="Nagy L.G."/>
            <person name="Martin F."/>
            <person name="Kauserud H."/>
        </authorList>
    </citation>
    <scope>NUCLEOTIDE SEQUENCE</scope>
    <source>
        <strain evidence="1">9144</strain>
    </source>
</reference>
<organism evidence="1 2">
    <name type="scientific">Mycena pura</name>
    <dbReference type="NCBI Taxonomy" id="153505"/>
    <lineage>
        <taxon>Eukaryota</taxon>
        <taxon>Fungi</taxon>
        <taxon>Dikarya</taxon>
        <taxon>Basidiomycota</taxon>
        <taxon>Agaricomycotina</taxon>
        <taxon>Agaricomycetes</taxon>
        <taxon>Agaricomycetidae</taxon>
        <taxon>Agaricales</taxon>
        <taxon>Marasmiineae</taxon>
        <taxon>Mycenaceae</taxon>
        <taxon>Mycena</taxon>
    </lineage>
</organism>
<evidence type="ECO:0000313" key="2">
    <source>
        <dbReference type="Proteomes" id="UP001219525"/>
    </source>
</evidence>
<proteinExistence type="predicted"/>